<sequence>MWFFYLFYLFTVLEKSFFSLDIVDRIFYQTNEVRNLNFSLDYRNSEKLATDDPIYDNGEQLYGYTHKSLENIIPIRSHDKIKEYLSDIVDKNSCAYFITQENSSSELKEKCMNKHFCGILPKNAHISEETKNNRIYCAHINKSYIIIYSLGEPIVVEPNVVFQELFFEKEKKGILDCHGLTIDIRLINIHTQHGCLQDKLLNNIMSECNEKSHCEIIFSNVDKSSKCLTAHSFFVSIYYECKPNCNIKNENEICKATSTETKEVTCKYGYNMLNSDEGTCQKNTACLNEICSVNEYCNTTERSCICRDTILDNGNDKCEYDNVCDLLKCPKDASCEYSLDGKKAQCKCSDHKIFYNNKCYTPNELELAIQLELRKNNTIYKDHLYEGSALQMKHIFLKCEENYSIEVINAYATCYKVQFSDNKMKYMTEILKKECNGKMSCIYGNGVDHEDTTIYSMCNNSNIVFKYQYLCKADNQEENHSNKKKVEIFRSRFRSKLQCQGGEITINKALLKTGEGCDDLDLSDSLKKYCDGLSDCDIGLTHHFDTYCINDQYLFVTYECSDLCGKCTENSSCYGNKFQHRCFCNKPYISKNEGSVCEKPTSCDSVTCGVGQVCKDTNNKIFCECDQGYKNVDGSCIKDDGCDLLCPSNKLCTIEDDIKKCKCPEGYILEKGVCVCSKDEYIIDQDGNCIPKNKCKREEYKNICTNEGEECVYNKESEIIRCECKMHYIKNERGECIPKNYCLEHTCGRNEECRMVNFTPQCDCRENFKRESEGVCVHENFCLQNRGNCPIDSTCIYKEDGIHECRCNKHGYLAVDGSCVLEDKCSSHNICSENSLCVNVLNKQPLCICMFNYSKLGGKCVIKNPCLKENGGCPRNSICSMRNNKVTCECKEDYKKEGNLCVPEITENDKDSTFNCNNNVSAALGSCGIIEFNYKDNQIIWKINNTNESYIFDYEYPESGILKAHFKNKGDKSIVFLKKEDGNNIIFDDFHVDHERCMYENVFFYTSKENNEKTG</sequence>
<dbReference type="OrthoDB" id="4405280at2759"/>
<feature type="domain" description="EGF-like" evidence="6">
    <location>
        <begin position="824"/>
        <end position="861"/>
    </location>
</feature>
<dbReference type="VEuPathDB" id="PlasmoDB:PRELSG_0814600"/>
<dbReference type="Proteomes" id="UP000220158">
    <property type="component" value="Chromosome 8"/>
</dbReference>
<evidence type="ECO:0000256" key="4">
    <source>
        <dbReference type="ARBA" id="ARBA00023180"/>
    </source>
</evidence>
<dbReference type="GeneID" id="39735822"/>
<feature type="signal peptide" evidence="5">
    <location>
        <begin position="1"/>
        <end position="18"/>
    </location>
</feature>
<evidence type="ECO:0000259" key="6">
    <source>
        <dbReference type="SMART" id="SM00181"/>
    </source>
</evidence>
<protein>
    <submittedName>
        <fullName evidence="7">Rh5 interacting protein, putative</fullName>
    </submittedName>
</protein>
<reference evidence="7 8" key="1">
    <citation type="submission" date="2015-04" db="EMBL/GenBank/DDBJ databases">
        <authorList>
            <consortium name="Pathogen Informatics"/>
        </authorList>
    </citation>
    <scope>NUCLEOTIDE SEQUENCE [LARGE SCALE GENOMIC DNA]</scope>
    <source>
        <strain evidence="7 8">SGS1</strain>
    </source>
</reference>
<dbReference type="AlphaFoldDB" id="A0A1J1H8F6"/>
<dbReference type="Gene3D" id="2.90.20.10">
    <property type="entry name" value="Plasmodium vivax P25 domain"/>
    <property type="match status" value="2"/>
</dbReference>
<feature type="domain" description="EGF-like" evidence="6">
    <location>
        <begin position="694"/>
        <end position="737"/>
    </location>
</feature>
<dbReference type="SMART" id="SM00181">
    <property type="entry name" value="EGF"/>
    <property type="match status" value="10"/>
</dbReference>
<feature type="domain" description="EGF-like" evidence="6">
    <location>
        <begin position="602"/>
        <end position="637"/>
    </location>
</feature>
<feature type="domain" description="EGF-like" evidence="6">
    <location>
        <begin position="279"/>
        <end position="319"/>
    </location>
</feature>
<feature type="chain" id="PRO_5012927121" evidence="5">
    <location>
        <begin position="19"/>
        <end position="1015"/>
    </location>
</feature>
<name>A0A1J1H8F6_PLARL</name>
<keyword evidence="2" id="KW-0472">Membrane</keyword>
<dbReference type="GO" id="GO:0016020">
    <property type="term" value="C:membrane"/>
    <property type="evidence" value="ECO:0007669"/>
    <property type="project" value="UniProtKB-SubCell"/>
</dbReference>
<feature type="domain" description="EGF-like" evidence="6">
    <location>
        <begin position="865"/>
        <end position="902"/>
    </location>
</feature>
<keyword evidence="4" id="KW-0325">Glycoprotein</keyword>
<feature type="domain" description="EGF-like" evidence="6">
    <location>
        <begin position="741"/>
        <end position="777"/>
    </location>
</feature>
<dbReference type="PANTHER" id="PTHR24038">
    <property type="entry name" value="STABILIN"/>
    <property type="match status" value="1"/>
</dbReference>
<evidence type="ECO:0000256" key="5">
    <source>
        <dbReference type="SAM" id="SignalP"/>
    </source>
</evidence>
<dbReference type="OMA" id="GIDGAYC"/>
<feature type="domain" description="EGF-like" evidence="6">
    <location>
        <begin position="641"/>
        <end position="675"/>
    </location>
</feature>
<keyword evidence="3" id="KW-1015">Disulfide bond</keyword>
<feature type="domain" description="EGF-like" evidence="6">
    <location>
        <begin position="323"/>
        <end position="360"/>
    </location>
</feature>
<accession>A0A1J1H8F6</accession>
<dbReference type="EMBL" id="LN835303">
    <property type="protein sequence ID" value="CRG99720.1"/>
    <property type="molecule type" value="Genomic_DNA"/>
</dbReference>
<dbReference type="InterPro" id="IPR000742">
    <property type="entry name" value="EGF"/>
</dbReference>
<feature type="domain" description="EGF-like" evidence="6">
    <location>
        <begin position="781"/>
        <end position="820"/>
    </location>
</feature>
<feature type="domain" description="EGF-like" evidence="6">
    <location>
        <begin position="559"/>
        <end position="598"/>
    </location>
</feature>
<dbReference type="SUPFAM" id="SSF57196">
    <property type="entry name" value="EGF/Laminin"/>
    <property type="match status" value="1"/>
</dbReference>
<evidence type="ECO:0000256" key="1">
    <source>
        <dbReference type="ARBA" id="ARBA00004370"/>
    </source>
</evidence>
<comment type="subcellular location">
    <subcellularLocation>
        <location evidence="1">Membrane</location>
    </subcellularLocation>
</comment>
<dbReference type="PANTHER" id="PTHR24038:SF11">
    <property type="entry name" value="INTEGRIN BETA-LIKE PROTEIN E"/>
    <property type="match status" value="1"/>
</dbReference>
<keyword evidence="8" id="KW-1185">Reference proteome</keyword>
<dbReference type="KEGG" id="prel:PRELSG_0814600"/>
<evidence type="ECO:0000256" key="3">
    <source>
        <dbReference type="ARBA" id="ARBA00023157"/>
    </source>
</evidence>
<proteinExistence type="predicted"/>
<evidence type="ECO:0000313" key="8">
    <source>
        <dbReference type="Proteomes" id="UP000220158"/>
    </source>
</evidence>
<keyword evidence="5" id="KW-0732">Signal</keyword>
<gene>
    <name evidence="7" type="primary">RIPR</name>
    <name evidence="7" type="ORF">PRELSG_0814600</name>
</gene>
<organism evidence="7 8">
    <name type="scientific">Plasmodium relictum</name>
    <dbReference type="NCBI Taxonomy" id="85471"/>
    <lineage>
        <taxon>Eukaryota</taxon>
        <taxon>Sar</taxon>
        <taxon>Alveolata</taxon>
        <taxon>Apicomplexa</taxon>
        <taxon>Aconoidasida</taxon>
        <taxon>Haemosporida</taxon>
        <taxon>Plasmodiidae</taxon>
        <taxon>Plasmodium</taxon>
        <taxon>Plasmodium (Haemamoeba)</taxon>
    </lineage>
</organism>
<evidence type="ECO:0000256" key="2">
    <source>
        <dbReference type="ARBA" id="ARBA00023136"/>
    </source>
</evidence>
<evidence type="ECO:0000313" key="7">
    <source>
        <dbReference type="EMBL" id="CRG99720.1"/>
    </source>
</evidence>
<dbReference type="RefSeq" id="XP_028532725.1">
    <property type="nucleotide sequence ID" value="XM_028676213.1"/>
</dbReference>